<dbReference type="Proteomes" id="UP000246991">
    <property type="component" value="Unassembled WGS sequence"/>
</dbReference>
<comment type="caution">
    <text evidence="2">The sequence shown here is derived from an EMBL/GenBank/DDBJ whole genome shotgun (WGS) entry which is preliminary data.</text>
</comment>
<feature type="non-terminal residue" evidence="2">
    <location>
        <position position="1"/>
    </location>
</feature>
<evidence type="ECO:0008006" key="4">
    <source>
        <dbReference type="Google" id="ProtNLM"/>
    </source>
</evidence>
<evidence type="ECO:0000313" key="3">
    <source>
        <dbReference type="Proteomes" id="UP000246991"/>
    </source>
</evidence>
<evidence type="ECO:0000256" key="1">
    <source>
        <dbReference type="SAM" id="SignalP"/>
    </source>
</evidence>
<proteinExistence type="predicted"/>
<feature type="chain" id="PRO_5016421874" description="Secreted protein" evidence="1">
    <location>
        <begin position="19"/>
        <end position="77"/>
    </location>
</feature>
<organism evidence="2 3">
    <name type="scientific">Tuber magnatum</name>
    <name type="common">white Piedmont truffle</name>
    <dbReference type="NCBI Taxonomy" id="42249"/>
    <lineage>
        <taxon>Eukaryota</taxon>
        <taxon>Fungi</taxon>
        <taxon>Dikarya</taxon>
        <taxon>Ascomycota</taxon>
        <taxon>Pezizomycotina</taxon>
        <taxon>Pezizomycetes</taxon>
        <taxon>Pezizales</taxon>
        <taxon>Tuberaceae</taxon>
        <taxon>Tuber</taxon>
    </lineage>
</organism>
<name>A0A317T111_9PEZI</name>
<keyword evidence="1" id="KW-0732">Signal</keyword>
<protein>
    <recommendedName>
        <fullName evidence="4">Secreted protein</fullName>
    </recommendedName>
</protein>
<keyword evidence="3" id="KW-1185">Reference proteome</keyword>
<accession>A0A317T111</accession>
<dbReference type="EMBL" id="PYWC01000003">
    <property type="protein sequence ID" value="PWW80412.1"/>
    <property type="molecule type" value="Genomic_DNA"/>
</dbReference>
<dbReference type="OrthoDB" id="10397687at2759"/>
<feature type="signal peptide" evidence="1">
    <location>
        <begin position="1"/>
        <end position="18"/>
    </location>
</feature>
<gene>
    <name evidence="2" type="ORF">C7212DRAFT_171238</name>
</gene>
<dbReference type="AlphaFoldDB" id="A0A317T111"/>
<sequence length="77" mass="8746">WWCVIIIMGVQFRARVGAGLCGCGRFQPCDGWNHCTHEPKKKCQALPQPPRTTVEFLVKQHPAIKRQPNAVRDIHAN</sequence>
<evidence type="ECO:0000313" key="2">
    <source>
        <dbReference type="EMBL" id="PWW80412.1"/>
    </source>
</evidence>
<reference evidence="2 3" key="1">
    <citation type="submission" date="2018-03" db="EMBL/GenBank/DDBJ databases">
        <title>Genomes of Pezizomycetes fungi and the evolution of truffles.</title>
        <authorList>
            <person name="Murat C."/>
            <person name="Payen T."/>
            <person name="Noel B."/>
            <person name="Kuo A."/>
            <person name="Martin F.M."/>
        </authorList>
    </citation>
    <scope>NUCLEOTIDE SEQUENCE [LARGE SCALE GENOMIC DNA]</scope>
    <source>
        <strain evidence="2">091103-1</strain>
    </source>
</reference>